<protein>
    <submittedName>
        <fullName evidence="5">Ribonuclease H-like domain-containing protein</fullName>
    </submittedName>
</protein>
<keyword evidence="1" id="KW-0540">Nuclease</keyword>
<dbReference type="EMBL" id="JARKIE010000139">
    <property type="protein sequence ID" value="KAJ7677348.1"/>
    <property type="molecule type" value="Genomic_DNA"/>
</dbReference>
<evidence type="ECO:0000256" key="3">
    <source>
        <dbReference type="SAM" id="MobiDB-lite"/>
    </source>
</evidence>
<feature type="region of interest" description="Disordered" evidence="3">
    <location>
        <begin position="1"/>
        <end position="38"/>
    </location>
</feature>
<dbReference type="GO" id="GO:0006139">
    <property type="term" value="P:nucleobase-containing compound metabolic process"/>
    <property type="evidence" value="ECO:0007669"/>
    <property type="project" value="InterPro"/>
</dbReference>
<dbReference type="GO" id="GO:0003676">
    <property type="term" value="F:nucleic acid binding"/>
    <property type="evidence" value="ECO:0007669"/>
    <property type="project" value="InterPro"/>
</dbReference>
<dbReference type="PANTHER" id="PTHR13620:SF104">
    <property type="entry name" value="EXONUCLEASE 3'-5' DOMAIN-CONTAINING PROTEIN 2"/>
    <property type="match status" value="1"/>
</dbReference>
<proteinExistence type="predicted"/>
<keyword evidence="2" id="KW-0378">Hydrolase</keyword>
<evidence type="ECO:0000313" key="6">
    <source>
        <dbReference type="Proteomes" id="UP001221757"/>
    </source>
</evidence>
<evidence type="ECO:0000259" key="4">
    <source>
        <dbReference type="SMART" id="SM00474"/>
    </source>
</evidence>
<feature type="domain" description="3'-5' exonuclease" evidence="4">
    <location>
        <begin position="132"/>
        <end position="322"/>
    </location>
</feature>
<dbReference type="GO" id="GO:0008408">
    <property type="term" value="F:3'-5' exonuclease activity"/>
    <property type="evidence" value="ECO:0007669"/>
    <property type="project" value="InterPro"/>
</dbReference>
<dbReference type="CDD" id="cd06141">
    <property type="entry name" value="WRN_exo"/>
    <property type="match status" value="1"/>
</dbReference>
<dbReference type="SUPFAM" id="SSF53098">
    <property type="entry name" value="Ribonuclease H-like"/>
    <property type="match status" value="1"/>
</dbReference>
<name>A0AAD7D3Z4_MYCRO</name>
<dbReference type="SMART" id="SM00474">
    <property type="entry name" value="35EXOc"/>
    <property type="match status" value="1"/>
</dbReference>
<dbReference type="InterPro" id="IPR012337">
    <property type="entry name" value="RNaseH-like_sf"/>
</dbReference>
<gene>
    <name evidence="5" type="ORF">B0H17DRAFT_1079482</name>
</gene>
<reference evidence="5" key="1">
    <citation type="submission" date="2023-03" db="EMBL/GenBank/DDBJ databases">
        <title>Massive genome expansion in bonnet fungi (Mycena s.s.) driven by repeated elements and novel gene families across ecological guilds.</title>
        <authorList>
            <consortium name="Lawrence Berkeley National Laboratory"/>
            <person name="Harder C.B."/>
            <person name="Miyauchi S."/>
            <person name="Viragh M."/>
            <person name="Kuo A."/>
            <person name="Thoen E."/>
            <person name="Andreopoulos B."/>
            <person name="Lu D."/>
            <person name="Skrede I."/>
            <person name="Drula E."/>
            <person name="Henrissat B."/>
            <person name="Morin E."/>
            <person name="Kohler A."/>
            <person name="Barry K."/>
            <person name="LaButti K."/>
            <person name="Morin E."/>
            <person name="Salamov A."/>
            <person name="Lipzen A."/>
            <person name="Mereny Z."/>
            <person name="Hegedus B."/>
            <person name="Baldrian P."/>
            <person name="Stursova M."/>
            <person name="Weitz H."/>
            <person name="Taylor A."/>
            <person name="Grigoriev I.V."/>
            <person name="Nagy L.G."/>
            <person name="Martin F."/>
            <person name="Kauserud H."/>
        </authorList>
    </citation>
    <scope>NUCLEOTIDE SEQUENCE</scope>
    <source>
        <strain evidence="5">CBHHK067</strain>
    </source>
</reference>
<evidence type="ECO:0000313" key="5">
    <source>
        <dbReference type="EMBL" id="KAJ7677348.1"/>
    </source>
</evidence>
<feature type="region of interest" description="Disordered" evidence="3">
    <location>
        <begin position="340"/>
        <end position="361"/>
    </location>
</feature>
<dbReference type="AlphaFoldDB" id="A0AAD7D3Z4"/>
<evidence type="ECO:0000256" key="1">
    <source>
        <dbReference type="ARBA" id="ARBA00022722"/>
    </source>
</evidence>
<evidence type="ECO:0000256" key="2">
    <source>
        <dbReference type="ARBA" id="ARBA00022801"/>
    </source>
</evidence>
<sequence>MSKAPLCLVSRCRAAPSSPPRRAPMSSASTTDKPQSRALAALASMSVPELAETHPFFRPATAPPIEPRGAHAPPLKATRSLPPATKRSLVRVSHPTLTEQTAALDLAPRTRADAPAKLPVYSYKSLSPVPKMRFTRSEAEADKWVQELDLTGPISMDLEWVVVYRKGATRPVSLVQVADKKNIIVIQLRTKTGAMGRFPLNLQRLLENPDIPKMGANILNDAKKLFKDYGVLMRNVVELGALAKQADPPCTDATVFGTSKRIVSLAKLVERYLHKTLCKEDDVRKSDWEDPELEQKAERLEYASNDVYCGLQVYDHLMALAEANALTLVPAKYTGEVHHERLAARPSPPPPLSTSTPPADPTALPPVPMIYYTDDMQHTGVTSQALRAYRYWLAQRDIDNMCKELCVKAVEGETLKRATVITYVVSAIKCWPAFAKDADLGALRLLIQTDLKSWERHYEWLASVAVIDPKSK</sequence>
<feature type="compositionally biased region" description="Pro residues" evidence="3">
    <location>
        <begin position="346"/>
        <end position="361"/>
    </location>
</feature>
<accession>A0AAD7D3Z4</accession>
<organism evidence="5 6">
    <name type="scientific">Mycena rosella</name>
    <name type="common">Pink bonnet</name>
    <name type="synonym">Agaricus rosellus</name>
    <dbReference type="NCBI Taxonomy" id="1033263"/>
    <lineage>
        <taxon>Eukaryota</taxon>
        <taxon>Fungi</taxon>
        <taxon>Dikarya</taxon>
        <taxon>Basidiomycota</taxon>
        <taxon>Agaricomycotina</taxon>
        <taxon>Agaricomycetes</taxon>
        <taxon>Agaricomycetidae</taxon>
        <taxon>Agaricales</taxon>
        <taxon>Marasmiineae</taxon>
        <taxon>Mycenaceae</taxon>
        <taxon>Mycena</taxon>
    </lineage>
</organism>
<dbReference type="InterPro" id="IPR036397">
    <property type="entry name" value="RNaseH_sf"/>
</dbReference>
<comment type="caution">
    <text evidence="5">The sequence shown here is derived from an EMBL/GenBank/DDBJ whole genome shotgun (WGS) entry which is preliminary data.</text>
</comment>
<dbReference type="InterPro" id="IPR002562">
    <property type="entry name" value="3'-5'_exonuclease_dom"/>
</dbReference>
<dbReference type="GO" id="GO:0005634">
    <property type="term" value="C:nucleus"/>
    <property type="evidence" value="ECO:0007669"/>
    <property type="project" value="TreeGrafter"/>
</dbReference>
<dbReference type="PANTHER" id="PTHR13620">
    <property type="entry name" value="3-5 EXONUCLEASE"/>
    <property type="match status" value="1"/>
</dbReference>
<keyword evidence="6" id="KW-1185">Reference proteome</keyword>
<dbReference type="InterPro" id="IPR051132">
    <property type="entry name" value="3-5_Exonuclease_domain"/>
</dbReference>
<dbReference type="GO" id="GO:0005737">
    <property type="term" value="C:cytoplasm"/>
    <property type="evidence" value="ECO:0007669"/>
    <property type="project" value="TreeGrafter"/>
</dbReference>
<dbReference type="Proteomes" id="UP001221757">
    <property type="component" value="Unassembled WGS sequence"/>
</dbReference>
<dbReference type="Gene3D" id="3.30.420.10">
    <property type="entry name" value="Ribonuclease H-like superfamily/Ribonuclease H"/>
    <property type="match status" value="1"/>
</dbReference>
<dbReference type="Pfam" id="PF01612">
    <property type="entry name" value="DNA_pol_A_exo1"/>
    <property type="match status" value="1"/>
</dbReference>